<evidence type="ECO:0000259" key="11">
    <source>
        <dbReference type="PROSITE" id="PS51195"/>
    </source>
</evidence>
<dbReference type="EMBL" id="GL376631">
    <property type="status" value="NOT_ANNOTATED_CDS"/>
    <property type="molecule type" value="Genomic_DNA"/>
</dbReference>
<dbReference type="Gene3D" id="3.40.50.300">
    <property type="entry name" value="P-loop containing nucleotide triphosphate hydrolases"/>
    <property type="match status" value="2"/>
</dbReference>
<protein>
    <recommendedName>
        <fullName evidence="7">ATP-dependent RNA helicase</fullName>
        <ecNumber evidence="7">3.6.4.13</ecNumber>
    </recommendedName>
</protein>
<feature type="compositionally biased region" description="Basic residues" evidence="8">
    <location>
        <begin position="795"/>
        <end position="811"/>
    </location>
</feature>
<dbReference type="GO" id="GO:0005524">
    <property type="term" value="F:ATP binding"/>
    <property type="evidence" value="ECO:0007669"/>
    <property type="project" value="UniProtKB-UniRule"/>
</dbReference>
<dbReference type="EnsemblProtists" id="PYU1_T004525">
    <property type="protein sequence ID" value="PYU1_T004525"/>
    <property type="gene ID" value="PYU1_G004514"/>
</dbReference>
<reference evidence="13" key="2">
    <citation type="submission" date="2010-04" db="EMBL/GenBank/DDBJ databases">
        <authorList>
            <person name="Buell R."/>
            <person name="Hamilton J."/>
            <person name="Hostetler J."/>
        </authorList>
    </citation>
    <scope>NUCLEOTIDE SEQUENCE [LARGE SCALE GENOMIC DNA]</scope>
    <source>
        <strain evidence="13">DAOM:BR144</strain>
    </source>
</reference>
<dbReference type="PROSITE" id="PS51195">
    <property type="entry name" value="Q_MOTIF"/>
    <property type="match status" value="1"/>
</dbReference>
<feature type="compositionally biased region" description="Basic and acidic residues" evidence="8">
    <location>
        <begin position="783"/>
        <end position="794"/>
    </location>
</feature>
<keyword evidence="4 7" id="KW-0067">ATP-binding</keyword>
<feature type="region of interest" description="Disordered" evidence="8">
    <location>
        <begin position="763"/>
        <end position="818"/>
    </location>
</feature>
<dbReference type="eggNOG" id="KOG0348">
    <property type="taxonomic scope" value="Eukaryota"/>
</dbReference>
<dbReference type="InterPro" id="IPR014001">
    <property type="entry name" value="Helicase_ATP-bd"/>
</dbReference>
<dbReference type="PROSITE" id="PS00039">
    <property type="entry name" value="DEAD_ATP_HELICASE"/>
    <property type="match status" value="1"/>
</dbReference>
<dbReference type="Proteomes" id="UP000019132">
    <property type="component" value="Unassembled WGS sequence"/>
</dbReference>
<feature type="domain" description="DEAD-box RNA helicase Q" evidence="11">
    <location>
        <begin position="226"/>
        <end position="261"/>
    </location>
</feature>
<dbReference type="InParanoid" id="K3WHT3"/>
<keyword evidence="2 7" id="KW-0378">Hydrolase</keyword>
<reference evidence="13" key="1">
    <citation type="journal article" date="2010" name="Genome Biol.">
        <title>Genome sequence of the necrotrophic plant pathogen Pythium ultimum reveals original pathogenicity mechanisms and effector repertoire.</title>
        <authorList>
            <person name="Levesque C.A."/>
            <person name="Brouwer H."/>
            <person name="Cano L."/>
            <person name="Hamilton J.P."/>
            <person name="Holt C."/>
            <person name="Huitema E."/>
            <person name="Raffaele S."/>
            <person name="Robideau G.P."/>
            <person name="Thines M."/>
            <person name="Win J."/>
            <person name="Zerillo M.M."/>
            <person name="Beakes G.W."/>
            <person name="Boore J.L."/>
            <person name="Busam D."/>
            <person name="Dumas B."/>
            <person name="Ferriera S."/>
            <person name="Fuerstenberg S.I."/>
            <person name="Gachon C.M."/>
            <person name="Gaulin E."/>
            <person name="Govers F."/>
            <person name="Grenville-Briggs L."/>
            <person name="Horner N."/>
            <person name="Hostetler J."/>
            <person name="Jiang R.H."/>
            <person name="Johnson J."/>
            <person name="Krajaejun T."/>
            <person name="Lin H."/>
            <person name="Meijer H.J."/>
            <person name="Moore B."/>
            <person name="Morris P."/>
            <person name="Phuntmart V."/>
            <person name="Puiu D."/>
            <person name="Shetty J."/>
            <person name="Stajich J.E."/>
            <person name="Tripathy S."/>
            <person name="Wawra S."/>
            <person name="van West P."/>
            <person name="Whitty B.R."/>
            <person name="Coutinho P.M."/>
            <person name="Henrissat B."/>
            <person name="Martin F."/>
            <person name="Thomas P.D."/>
            <person name="Tyler B.M."/>
            <person name="De Vries R.P."/>
            <person name="Kamoun S."/>
            <person name="Yandell M."/>
            <person name="Tisserat N."/>
            <person name="Buell C.R."/>
        </authorList>
    </citation>
    <scope>NUCLEOTIDE SEQUENCE</scope>
    <source>
        <strain evidence="13">DAOM:BR144</strain>
    </source>
</reference>
<comment type="catalytic activity">
    <reaction evidence="7">
        <text>ATP + H2O = ADP + phosphate + H(+)</text>
        <dbReference type="Rhea" id="RHEA:13065"/>
        <dbReference type="ChEBI" id="CHEBI:15377"/>
        <dbReference type="ChEBI" id="CHEBI:15378"/>
        <dbReference type="ChEBI" id="CHEBI:30616"/>
        <dbReference type="ChEBI" id="CHEBI:43474"/>
        <dbReference type="ChEBI" id="CHEBI:456216"/>
        <dbReference type="EC" id="3.6.4.13"/>
    </reaction>
</comment>
<dbReference type="AlphaFoldDB" id="K3WHT3"/>
<dbReference type="SMART" id="SM01178">
    <property type="entry name" value="DUF4217"/>
    <property type="match status" value="1"/>
</dbReference>
<dbReference type="EC" id="3.6.4.13" evidence="7"/>
<dbReference type="Pfam" id="PF13959">
    <property type="entry name" value="CTE_SPB4"/>
    <property type="match status" value="1"/>
</dbReference>
<dbReference type="VEuPathDB" id="FungiDB:PYU1_G004514"/>
<feature type="compositionally biased region" description="Acidic residues" evidence="8">
    <location>
        <begin position="126"/>
        <end position="148"/>
    </location>
</feature>
<proteinExistence type="inferred from homology"/>
<dbReference type="GO" id="GO:0003723">
    <property type="term" value="F:RNA binding"/>
    <property type="evidence" value="ECO:0007669"/>
    <property type="project" value="UniProtKB-UniRule"/>
</dbReference>
<evidence type="ECO:0000256" key="4">
    <source>
        <dbReference type="ARBA" id="ARBA00022840"/>
    </source>
</evidence>
<evidence type="ECO:0000256" key="3">
    <source>
        <dbReference type="ARBA" id="ARBA00022806"/>
    </source>
</evidence>
<dbReference type="Pfam" id="PF00271">
    <property type="entry name" value="Helicase_C"/>
    <property type="match status" value="1"/>
</dbReference>
<feature type="short sequence motif" description="Q motif" evidence="6">
    <location>
        <begin position="226"/>
        <end position="261"/>
    </location>
</feature>
<feature type="region of interest" description="Disordered" evidence="8">
    <location>
        <begin position="1"/>
        <end position="187"/>
    </location>
</feature>
<organism evidence="12 13">
    <name type="scientific">Globisporangium ultimum (strain ATCC 200006 / CBS 805.95 / DAOM BR144)</name>
    <name type="common">Pythium ultimum</name>
    <dbReference type="NCBI Taxonomy" id="431595"/>
    <lineage>
        <taxon>Eukaryota</taxon>
        <taxon>Sar</taxon>
        <taxon>Stramenopiles</taxon>
        <taxon>Oomycota</taxon>
        <taxon>Peronosporomycetes</taxon>
        <taxon>Pythiales</taxon>
        <taxon>Pythiaceae</taxon>
        <taxon>Globisporangium</taxon>
    </lineage>
</organism>
<keyword evidence="3 7" id="KW-0347">Helicase</keyword>
<dbReference type="CDD" id="cd17949">
    <property type="entry name" value="DEADc_DDX31"/>
    <property type="match status" value="1"/>
</dbReference>
<evidence type="ECO:0000256" key="1">
    <source>
        <dbReference type="ARBA" id="ARBA00022741"/>
    </source>
</evidence>
<evidence type="ECO:0000256" key="8">
    <source>
        <dbReference type="SAM" id="MobiDB-lite"/>
    </source>
</evidence>
<dbReference type="Pfam" id="PF00270">
    <property type="entry name" value="DEAD"/>
    <property type="match status" value="1"/>
</dbReference>
<reference evidence="12" key="3">
    <citation type="submission" date="2015-02" db="UniProtKB">
        <authorList>
            <consortium name="EnsemblProtists"/>
        </authorList>
    </citation>
    <scope>IDENTIFICATION</scope>
    <source>
        <strain evidence="12">DAOM BR144</strain>
    </source>
</reference>
<evidence type="ECO:0000259" key="10">
    <source>
        <dbReference type="PROSITE" id="PS51194"/>
    </source>
</evidence>
<dbReference type="InterPro" id="IPR027417">
    <property type="entry name" value="P-loop_NTPase"/>
</dbReference>
<dbReference type="GO" id="GO:0016887">
    <property type="term" value="F:ATP hydrolysis activity"/>
    <property type="evidence" value="ECO:0007669"/>
    <property type="project" value="RHEA"/>
</dbReference>
<comment type="domain">
    <text evidence="7">The Q motif is unique to and characteristic of the DEAD box family of RNA helicases and controls ATP binding and hydrolysis.</text>
</comment>
<dbReference type="InterPro" id="IPR025313">
    <property type="entry name" value="SPB4-like_CTE"/>
</dbReference>
<dbReference type="OMA" id="AVHIKAD"/>
<dbReference type="PANTHER" id="PTHR24031">
    <property type="entry name" value="RNA HELICASE"/>
    <property type="match status" value="1"/>
</dbReference>
<dbReference type="SUPFAM" id="SSF52540">
    <property type="entry name" value="P-loop containing nucleoside triphosphate hydrolases"/>
    <property type="match status" value="2"/>
</dbReference>
<feature type="compositionally biased region" description="Basic residues" evidence="8">
    <location>
        <begin position="24"/>
        <end position="46"/>
    </location>
</feature>
<dbReference type="PROSITE" id="PS51192">
    <property type="entry name" value="HELICASE_ATP_BIND_1"/>
    <property type="match status" value="1"/>
</dbReference>
<dbReference type="SMART" id="SM00487">
    <property type="entry name" value="DEXDc"/>
    <property type="match status" value="1"/>
</dbReference>
<comment type="function">
    <text evidence="7">RNA helicase.</text>
</comment>
<evidence type="ECO:0000313" key="12">
    <source>
        <dbReference type="EnsemblProtists" id="PYU1_T004525"/>
    </source>
</evidence>
<dbReference type="HOGENOM" id="CLU_003041_26_2_1"/>
<evidence type="ECO:0000313" key="13">
    <source>
        <dbReference type="Proteomes" id="UP000019132"/>
    </source>
</evidence>
<feature type="region of interest" description="Disordered" evidence="8">
    <location>
        <begin position="543"/>
        <end position="563"/>
    </location>
</feature>
<dbReference type="InterPro" id="IPR000629">
    <property type="entry name" value="RNA-helicase_DEAD-box_CS"/>
</dbReference>
<feature type="compositionally biased region" description="Basic and acidic residues" evidence="8">
    <location>
        <begin position="544"/>
        <end position="554"/>
    </location>
</feature>
<evidence type="ECO:0000256" key="5">
    <source>
        <dbReference type="ARBA" id="ARBA00022884"/>
    </source>
</evidence>
<sequence length="818" mass="90104">MEDGGFVLNIAASSSGGGAGGGRPAKKKNSFRAKQTAKRAKLKAKGSNKTQSAAGRVGTNGSPKKPHAKPEQKTQQRTKKPSGVKAVETGAEKAEAQSVAAAAAADEDEKEDTNDMARFDSRSESEQETAEDPVDDNDNDDNDDDADNADVKDAQEESTAPTIATETEEKEEADATTKGFGTRRNPNKALYDPETFIKVPTNIIDTSDVLDEPLASMSSEKIFAEQTFESMQLHPRIIQVLKKDAVTSNGFGFERPTTVQVKSIPAVLSGKDILVKSETGSGKTLSYLLPIVQKLQSIEPRVKREDGCLALILAPTRELCLQILETATKLIQPFVYLVPGTIIGGEKKKAEKARLRKGIPILIATPGRLADHLINTQSFNYAKLHFLVLDEADRLLDMGFEKQITQILSIIDTKTTGSSNSIRRQNILVSATINSGVQELAKMSLKQPLLIDADAELAKKNKGADAANKQSEHENFSTPHQLMQHFILVPAKVRLCALTCFLRQELNHSANKTKSKIVVFMSTCDAVDFHYALFGKTAWPANRKKQDAKKDKAPEGNAPAGEDISTSLFGSHGKLFRLHGNIPQKERMTTFKDFCLASSGVLLCTDVAARGLNLPTVQWIVQYDPPTETRDYVHRVGRTARSGNQGSSLLFLMPSESAYLDHLKKHGLTMAALSLEKTISRVGKYGGFMKSNKKLPHEVVQSDLQFLYDQTVLADKELFALACQAFHSFVRSYATHTNDTRAIFHVRSLHFGHIAKSFALREPPASSKVRETGRNAKKGTLQKRKDREDKEKMLNAKRVKRQREQHRHHAQHVSEFAD</sequence>
<dbReference type="InterPro" id="IPR001650">
    <property type="entry name" value="Helicase_C-like"/>
</dbReference>
<accession>K3WHT3</accession>
<keyword evidence="1 7" id="KW-0547">Nucleotide-binding</keyword>
<keyword evidence="13" id="KW-1185">Reference proteome</keyword>
<feature type="domain" description="Helicase C-terminal" evidence="10">
    <location>
        <begin position="505"/>
        <end position="683"/>
    </location>
</feature>
<dbReference type="PROSITE" id="PS51194">
    <property type="entry name" value="HELICASE_CTER"/>
    <property type="match status" value="1"/>
</dbReference>
<dbReference type="GO" id="GO:0003724">
    <property type="term" value="F:RNA helicase activity"/>
    <property type="evidence" value="ECO:0007669"/>
    <property type="project" value="UniProtKB-EC"/>
</dbReference>
<feature type="compositionally biased region" description="Basic and acidic residues" evidence="8">
    <location>
        <begin position="113"/>
        <end position="125"/>
    </location>
</feature>
<dbReference type="CDD" id="cd18787">
    <property type="entry name" value="SF2_C_DEAD"/>
    <property type="match status" value="1"/>
</dbReference>
<dbReference type="STRING" id="431595.K3WHT3"/>
<dbReference type="SMART" id="SM00490">
    <property type="entry name" value="HELICc"/>
    <property type="match status" value="1"/>
</dbReference>
<evidence type="ECO:0000256" key="2">
    <source>
        <dbReference type="ARBA" id="ARBA00022801"/>
    </source>
</evidence>
<name>K3WHT3_GLOUD</name>
<evidence type="ECO:0000256" key="6">
    <source>
        <dbReference type="PROSITE-ProRule" id="PRU00552"/>
    </source>
</evidence>
<dbReference type="InterPro" id="IPR014014">
    <property type="entry name" value="RNA_helicase_DEAD_Q_motif"/>
</dbReference>
<dbReference type="InterPro" id="IPR011545">
    <property type="entry name" value="DEAD/DEAH_box_helicase_dom"/>
</dbReference>
<comment type="similarity">
    <text evidence="7">Belongs to the DEAD box helicase family.</text>
</comment>
<feature type="domain" description="Helicase ATP-binding" evidence="9">
    <location>
        <begin position="264"/>
        <end position="451"/>
    </location>
</feature>
<evidence type="ECO:0000256" key="7">
    <source>
        <dbReference type="RuleBase" id="RU365068"/>
    </source>
</evidence>
<evidence type="ECO:0000259" key="9">
    <source>
        <dbReference type="PROSITE" id="PS51192"/>
    </source>
</evidence>
<keyword evidence="5 7" id="KW-0694">RNA-binding</keyword>